<dbReference type="OrthoDB" id="29058at2759"/>
<dbReference type="InParanoid" id="A0A0D2X150"/>
<dbReference type="OMA" id="ARRNDNM"/>
<dbReference type="PANTHER" id="PTHR12838:SF0">
    <property type="entry name" value="U3 SMALL NUCLEOLAR RNA-ASSOCIATED PROTEIN 11-RELATED"/>
    <property type="match status" value="1"/>
</dbReference>
<dbReference type="PhylomeDB" id="A0A0D2X150"/>
<reference evidence="7" key="1">
    <citation type="submission" date="2011-02" db="EMBL/GenBank/DDBJ databases">
        <title>The Genome Sequence of Capsaspora owczarzaki ATCC 30864.</title>
        <authorList>
            <person name="Russ C."/>
            <person name="Cuomo C."/>
            <person name="Burger G."/>
            <person name="Gray M.W."/>
            <person name="Holland P.W.H."/>
            <person name="King N."/>
            <person name="Lang F.B.F."/>
            <person name="Roger A.J."/>
            <person name="Ruiz-Trillo I."/>
            <person name="Young S.K."/>
            <person name="Zeng Q."/>
            <person name="Gargeya S."/>
            <person name="Alvarado L."/>
            <person name="Berlin A."/>
            <person name="Chapman S.B."/>
            <person name="Chen Z."/>
            <person name="Freedman E."/>
            <person name="Gellesch M."/>
            <person name="Goldberg J."/>
            <person name="Griggs A."/>
            <person name="Gujja S."/>
            <person name="Heilman E."/>
            <person name="Heiman D."/>
            <person name="Howarth C."/>
            <person name="Mehta T."/>
            <person name="Neiman D."/>
            <person name="Pearson M."/>
            <person name="Roberts A."/>
            <person name="Saif S."/>
            <person name="Shea T."/>
            <person name="Shenoy N."/>
            <person name="Sisk P."/>
            <person name="Stolte C."/>
            <person name="Sykes S."/>
            <person name="White J."/>
            <person name="Yandava C."/>
            <person name="Haas B."/>
            <person name="Nusbaum C."/>
            <person name="Birren B."/>
        </authorList>
    </citation>
    <scope>NUCLEOTIDE SEQUENCE</scope>
    <source>
        <strain evidence="7">ATCC 30864</strain>
    </source>
</reference>
<dbReference type="FunCoup" id="A0A0D2X150">
    <property type="interactions" value="355"/>
</dbReference>
<evidence type="ECO:0000313" key="7">
    <source>
        <dbReference type="Proteomes" id="UP000008743"/>
    </source>
</evidence>
<accession>A0A0D2X150</accession>
<dbReference type="RefSeq" id="XP_004364405.1">
    <property type="nucleotide sequence ID" value="XM_004364348.2"/>
</dbReference>
<feature type="region of interest" description="Disordered" evidence="5">
    <location>
        <begin position="79"/>
        <end position="103"/>
    </location>
</feature>
<dbReference type="Pfam" id="PF03998">
    <property type="entry name" value="Utp11"/>
    <property type="match status" value="1"/>
</dbReference>
<dbReference type="PANTHER" id="PTHR12838">
    <property type="entry name" value="U3 SMALL NUCLEOLAR RNA-ASSOCIATED PROTEIN 11"/>
    <property type="match status" value="1"/>
</dbReference>
<dbReference type="EMBL" id="KE346361">
    <property type="protein sequence ID" value="KJE90194.1"/>
    <property type="molecule type" value="Genomic_DNA"/>
</dbReference>
<evidence type="ECO:0000256" key="3">
    <source>
        <dbReference type="ARBA" id="ARBA00022552"/>
    </source>
</evidence>
<protein>
    <submittedName>
        <fullName evidence="6">Utp11 protein</fullName>
    </submittedName>
</protein>
<feature type="compositionally biased region" description="Basic and acidic residues" evidence="5">
    <location>
        <begin position="79"/>
        <end position="91"/>
    </location>
</feature>
<gene>
    <name evidence="6" type="ORF">CAOG_001537</name>
</gene>
<name>A0A0D2X150_CAPO3</name>
<dbReference type="eggNOG" id="KOG3237">
    <property type="taxonomic scope" value="Eukaryota"/>
</dbReference>
<comment type="similarity">
    <text evidence="2">Belongs to the UTP11 family.</text>
</comment>
<dbReference type="InterPro" id="IPR007144">
    <property type="entry name" value="SSU_processome_Utp11"/>
</dbReference>
<feature type="compositionally biased region" description="Basic and acidic residues" evidence="5">
    <location>
        <begin position="20"/>
        <end position="31"/>
    </location>
</feature>
<keyword evidence="4" id="KW-0539">Nucleus</keyword>
<feature type="region of interest" description="Disordered" evidence="5">
    <location>
        <begin position="1"/>
        <end position="31"/>
    </location>
</feature>
<feature type="compositionally biased region" description="Acidic residues" evidence="5">
    <location>
        <begin position="202"/>
        <end position="234"/>
    </location>
</feature>
<dbReference type="Proteomes" id="UP000008743">
    <property type="component" value="Unassembled WGS sequence"/>
</dbReference>
<evidence type="ECO:0000256" key="4">
    <source>
        <dbReference type="ARBA" id="ARBA00023242"/>
    </source>
</evidence>
<evidence type="ECO:0000256" key="5">
    <source>
        <dbReference type="SAM" id="MobiDB-lite"/>
    </source>
</evidence>
<keyword evidence="3" id="KW-0698">rRNA processing</keyword>
<feature type="compositionally biased region" description="Basic residues" evidence="5">
    <location>
        <begin position="9"/>
        <end position="19"/>
    </location>
</feature>
<keyword evidence="7" id="KW-1185">Reference proteome</keyword>
<dbReference type="STRING" id="595528.A0A0D2X150"/>
<feature type="region of interest" description="Disordered" evidence="5">
    <location>
        <begin position="190"/>
        <end position="244"/>
    </location>
</feature>
<dbReference type="AlphaFoldDB" id="A0A0D2X150"/>
<feature type="region of interest" description="Disordered" evidence="5">
    <location>
        <begin position="337"/>
        <end position="366"/>
    </location>
</feature>
<comment type="subcellular location">
    <subcellularLocation>
        <location evidence="1">Nucleus</location>
        <location evidence="1">Nucleolus</location>
    </subcellularLocation>
</comment>
<dbReference type="GO" id="GO:0006364">
    <property type="term" value="P:rRNA processing"/>
    <property type="evidence" value="ECO:0007669"/>
    <property type="project" value="UniProtKB-KW"/>
</dbReference>
<organism evidence="6 7">
    <name type="scientific">Capsaspora owczarzaki (strain ATCC 30864)</name>
    <dbReference type="NCBI Taxonomy" id="595528"/>
    <lineage>
        <taxon>Eukaryota</taxon>
        <taxon>Filasterea</taxon>
        <taxon>Capsaspora</taxon>
    </lineage>
</organism>
<proteinExistence type="inferred from homology"/>
<evidence type="ECO:0000313" key="6">
    <source>
        <dbReference type="EMBL" id="KJE90194.1"/>
    </source>
</evidence>
<evidence type="ECO:0000256" key="1">
    <source>
        <dbReference type="ARBA" id="ARBA00004604"/>
    </source>
</evidence>
<dbReference type="GO" id="GO:0032040">
    <property type="term" value="C:small-subunit processome"/>
    <property type="evidence" value="ECO:0007669"/>
    <property type="project" value="InterPro"/>
</dbReference>
<sequence length="366" mass="41668">MAGEGAFKKANKGLRRTHKERSQPADRARFGLLEKKKDYKLRAADFHSKERRLRALQQKANTRNPDEFYFGMIKSSTDRGVHKARRNDNMHSSEYQQGGKRGGMSAARIERKAKTDAHHLNQSELRVLKTQDRSYVNSKKMMERSKIEQLRASLHMIDTSALPVAASTSRQEQRQIEKVARASARAAAAAAAPVGVALPDNGDGDDDIDEEAEDAPETLDDDQDYDDSDADMDDAPPPVHRPKGKTQHIVFVDNENEANQFDAAEHFETLPSLLGRKFNRPRVKDLVEKPLMVAQPDRRSMQKLERKRAEQYQELAARIAREKQLGKISQQMELEKNLMGKGVKRKIRSADSSKPAVYKWKQERKR</sequence>
<evidence type="ECO:0000256" key="2">
    <source>
        <dbReference type="ARBA" id="ARBA00008105"/>
    </source>
</evidence>